<sequence length="151" mass="16774">MHVDTKMVSILLTNPKVRSLCRLSWTLPVWERPQQSLQSVGTELSQPPVGMAQQLEIPRSRAPVGNILLLIVRANRNPKDSSSALTLCSAISSAGCVGMVGRLLAKDTVEHPGRTLTCRREVLSTPSKRPDNPAQYTQGWWFDLIPFHESF</sequence>
<protein>
    <submittedName>
        <fullName evidence="1">Uncharacterized protein</fullName>
    </submittedName>
</protein>
<proteinExistence type="predicted"/>
<dbReference type="EMBL" id="ML738364">
    <property type="protein sequence ID" value="KAE8309657.1"/>
    <property type="molecule type" value="Genomic_DNA"/>
</dbReference>
<name>A0A5N6VM86_9EURO</name>
<organism evidence="1 2">
    <name type="scientific">Aspergillus transmontanensis</name>
    <dbReference type="NCBI Taxonomy" id="1034304"/>
    <lineage>
        <taxon>Eukaryota</taxon>
        <taxon>Fungi</taxon>
        <taxon>Dikarya</taxon>
        <taxon>Ascomycota</taxon>
        <taxon>Pezizomycotina</taxon>
        <taxon>Eurotiomycetes</taxon>
        <taxon>Eurotiomycetidae</taxon>
        <taxon>Eurotiales</taxon>
        <taxon>Aspergillaceae</taxon>
        <taxon>Aspergillus</taxon>
        <taxon>Aspergillus subgen. Circumdati</taxon>
    </lineage>
</organism>
<keyword evidence="2" id="KW-1185">Reference proteome</keyword>
<reference evidence="2" key="1">
    <citation type="submission" date="2019-04" db="EMBL/GenBank/DDBJ databases">
        <title>Friends and foes A comparative genomics studyof 23 Aspergillus species from section Flavi.</title>
        <authorList>
            <consortium name="DOE Joint Genome Institute"/>
            <person name="Kjaerbolling I."/>
            <person name="Vesth T."/>
            <person name="Frisvad J.C."/>
            <person name="Nybo J.L."/>
            <person name="Theobald S."/>
            <person name="Kildgaard S."/>
            <person name="Isbrandt T."/>
            <person name="Kuo A."/>
            <person name="Sato A."/>
            <person name="Lyhne E.K."/>
            <person name="Kogle M.E."/>
            <person name="Wiebenga A."/>
            <person name="Kun R.S."/>
            <person name="Lubbers R.J."/>
            <person name="Makela M.R."/>
            <person name="Barry K."/>
            <person name="Chovatia M."/>
            <person name="Clum A."/>
            <person name="Daum C."/>
            <person name="Haridas S."/>
            <person name="He G."/>
            <person name="LaButti K."/>
            <person name="Lipzen A."/>
            <person name="Mondo S."/>
            <person name="Riley R."/>
            <person name="Salamov A."/>
            <person name="Simmons B.A."/>
            <person name="Magnuson J.K."/>
            <person name="Henrissat B."/>
            <person name="Mortensen U.H."/>
            <person name="Larsen T.O."/>
            <person name="Devries R.P."/>
            <person name="Grigoriev I.V."/>
            <person name="Machida M."/>
            <person name="Baker S.E."/>
            <person name="Andersen M.R."/>
        </authorList>
    </citation>
    <scope>NUCLEOTIDE SEQUENCE [LARGE SCALE GENOMIC DNA]</scope>
    <source>
        <strain evidence="2">CBS 130015</strain>
    </source>
</reference>
<evidence type="ECO:0000313" key="1">
    <source>
        <dbReference type="EMBL" id="KAE8309657.1"/>
    </source>
</evidence>
<gene>
    <name evidence="1" type="ORF">BDV41DRAFT_547356</name>
</gene>
<evidence type="ECO:0000313" key="2">
    <source>
        <dbReference type="Proteomes" id="UP000325433"/>
    </source>
</evidence>
<dbReference type="AlphaFoldDB" id="A0A5N6VM86"/>
<dbReference type="Proteomes" id="UP000325433">
    <property type="component" value="Unassembled WGS sequence"/>
</dbReference>
<accession>A0A5N6VM86</accession>